<evidence type="ECO:0000313" key="2">
    <source>
        <dbReference type="Proteomes" id="UP001515641"/>
    </source>
</evidence>
<proteinExistence type="predicted"/>
<organism evidence="1 2">
    <name type="scientific">Chromobacterium fluminis</name>
    <dbReference type="NCBI Taxonomy" id="3044269"/>
    <lineage>
        <taxon>Bacteria</taxon>
        <taxon>Pseudomonadati</taxon>
        <taxon>Pseudomonadota</taxon>
        <taxon>Betaproteobacteria</taxon>
        <taxon>Neisseriales</taxon>
        <taxon>Chromobacteriaceae</taxon>
        <taxon>Chromobacterium</taxon>
    </lineage>
</organism>
<dbReference type="EMBL" id="JAAOMA010000010">
    <property type="protein sequence ID" value="NHR05356.1"/>
    <property type="molecule type" value="Genomic_DNA"/>
</dbReference>
<protein>
    <recommendedName>
        <fullName evidence="3">Glycine zipper family protein</fullName>
    </recommendedName>
</protein>
<keyword evidence="2" id="KW-1185">Reference proteome</keyword>
<name>A0ABX0L2T9_9NEIS</name>
<reference evidence="1 2" key="1">
    <citation type="submission" date="2020-03" db="EMBL/GenBank/DDBJ databases">
        <title>Draft genome sequence of environmentally isolated cultures.</title>
        <authorList>
            <person name="Wilson H.S."/>
            <person name="De Leon M.E."/>
        </authorList>
    </citation>
    <scope>NUCLEOTIDE SEQUENCE [LARGE SCALE GENOMIC DNA]</scope>
    <source>
        <strain evidence="1 2">HSC-31F16</strain>
    </source>
</reference>
<sequence>MEYRGYYQVNQRHELESPLKKSLDMLEAAAARFATDVINDAKVRSLYQGNIERMGQAVLEEVHAGRITAKEGMEFSIEMRNKIMMEHRTFTSAQGVAAAEKHKRVGLTVKELLEKKSGTLFNKSFDALTPVEQNKVYYAIIESSARPNGPINAKVKKLKVMGKVAWVVTAALAAHAVVNAENKKKEAIKQGAVIGGGMAGGVLAGLAITPLCGPGAPICAIAVVLAGSLAGGALTEHVIDSSDEELEEFSKWQMQ</sequence>
<dbReference type="Proteomes" id="UP001515641">
    <property type="component" value="Unassembled WGS sequence"/>
</dbReference>
<gene>
    <name evidence="1" type="ORF">HA052_09090</name>
</gene>
<accession>A0ABX0L2T9</accession>
<comment type="caution">
    <text evidence="1">The sequence shown here is derived from an EMBL/GenBank/DDBJ whole genome shotgun (WGS) entry which is preliminary data.</text>
</comment>
<evidence type="ECO:0000313" key="1">
    <source>
        <dbReference type="EMBL" id="NHR05356.1"/>
    </source>
</evidence>
<evidence type="ECO:0008006" key="3">
    <source>
        <dbReference type="Google" id="ProtNLM"/>
    </source>
</evidence>